<comment type="caution">
    <text evidence="7">Lacks conserved residue(s) required for the propagation of feature annotation.</text>
</comment>
<evidence type="ECO:0000256" key="1">
    <source>
        <dbReference type="ARBA" id="ARBA00004917"/>
    </source>
</evidence>
<dbReference type="GO" id="GO:0000906">
    <property type="term" value="F:6,7-dimethyl-8-ribityllumazine synthase activity"/>
    <property type="evidence" value="ECO:0007669"/>
    <property type="project" value="UniProtKB-EC"/>
</dbReference>
<evidence type="ECO:0000313" key="8">
    <source>
        <dbReference type="EMBL" id="URJ25302.1"/>
    </source>
</evidence>
<gene>
    <name evidence="8" type="primary">ribE</name>
    <name evidence="7" type="synonym">ribH</name>
    <name evidence="8" type="ORF">M9405_01080</name>
</gene>
<protein>
    <recommendedName>
        <fullName evidence="3 7">6,7-dimethyl-8-ribityllumazine synthase</fullName>
        <shortName evidence="7">DMRL synthase</shortName>
        <shortName evidence="7">LS</shortName>
        <shortName evidence="7">Lumazine synthase</shortName>
        <ecNumber evidence="3 7">2.5.1.78</ecNumber>
    </recommendedName>
</protein>
<dbReference type="InterPro" id="IPR034964">
    <property type="entry name" value="LS"/>
</dbReference>
<feature type="binding site" evidence="7">
    <location>
        <position position="129"/>
    </location>
    <ligand>
        <name>(2S)-2-hydroxy-3-oxobutyl phosphate</name>
        <dbReference type="ChEBI" id="CHEBI:58830"/>
    </ligand>
</feature>
<keyword evidence="9" id="KW-1185">Reference proteome</keyword>
<feature type="binding site" evidence="7">
    <location>
        <begin position="82"/>
        <end position="84"/>
    </location>
    <ligand>
        <name>5-amino-6-(D-ribitylamino)uracil</name>
        <dbReference type="ChEBI" id="CHEBI:15934"/>
    </ligand>
</feature>
<feature type="binding site" evidence="7">
    <location>
        <begin position="58"/>
        <end position="60"/>
    </location>
    <ligand>
        <name>5-amino-6-(D-ribitylamino)uracil</name>
        <dbReference type="ChEBI" id="CHEBI:15934"/>
    </ligand>
</feature>
<dbReference type="RefSeq" id="WP_250223433.1">
    <property type="nucleotide sequence ID" value="NZ_CP097762.1"/>
</dbReference>
<organism evidence="8 9">
    <name type="scientific">Candidatus Blochmannia ocreatus</name>
    <name type="common">nom. nud.</name>
    <dbReference type="NCBI Taxonomy" id="251538"/>
    <lineage>
        <taxon>Bacteria</taxon>
        <taxon>Pseudomonadati</taxon>
        <taxon>Pseudomonadota</taxon>
        <taxon>Gammaproteobacteria</taxon>
        <taxon>Enterobacterales</taxon>
        <taxon>Enterobacteriaceae</taxon>
        <taxon>ant endosymbionts</taxon>
        <taxon>Candidatus Blochmanniella</taxon>
    </lineage>
</organism>
<dbReference type="CDD" id="cd09209">
    <property type="entry name" value="Lumazine_synthase-I"/>
    <property type="match status" value="1"/>
</dbReference>
<dbReference type="PANTHER" id="PTHR21058:SF0">
    <property type="entry name" value="6,7-DIMETHYL-8-RIBITYLLUMAZINE SYNTHASE"/>
    <property type="match status" value="1"/>
</dbReference>
<comment type="pathway">
    <text evidence="1 7">Cofactor biosynthesis; riboflavin biosynthesis; riboflavin from 2-hydroxy-3-oxobutyl phosphate and 5-amino-6-(D-ribitylamino)uracil: step 1/2.</text>
</comment>
<feature type="active site" description="Proton donor" evidence="7">
    <location>
        <position position="90"/>
    </location>
</feature>
<name>A0ABY4SZC3_9ENTR</name>
<dbReference type="NCBIfam" id="TIGR00114">
    <property type="entry name" value="lumazine-synth"/>
    <property type="match status" value="1"/>
</dbReference>
<proteinExistence type="inferred from homology"/>
<dbReference type="Proteomes" id="UP001056834">
    <property type="component" value="Chromosome"/>
</dbReference>
<dbReference type="InterPro" id="IPR036467">
    <property type="entry name" value="LS/RS_sf"/>
</dbReference>
<evidence type="ECO:0000313" key="9">
    <source>
        <dbReference type="Proteomes" id="UP001056834"/>
    </source>
</evidence>
<evidence type="ECO:0000256" key="4">
    <source>
        <dbReference type="ARBA" id="ARBA00022619"/>
    </source>
</evidence>
<evidence type="ECO:0000256" key="6">
    <source>
        <dbReference type="ARBA" id="ARBA00048785"/>
    </source>
</evidence>
<comment type="catalytic activity">
    <reaction evidence="6 7">
        <text>(2S)-2-hydroxy-3-oxobutyl phosphate + 5-amino-6-(D-ribitylamino)uracil = 6,7-dimethyl-8-(1-D-ribityl)lumazine + phosphate + 2 H2O + H(+)</text>
        <dbReference type="Rhea" id="RHEA:26152"/>
        <dbReference type="ChEBI" id="CHEBI:15377"/>
        <dbReference type="ChEBI" id="CHEBI:15378"/>
        <dbReference type="ChEBI" id="CHEBI:15934"/>
        <dbReference type="ChEBI" id="CHEBI:43474"/>
        <dbReference type="ChEBI" id="CHEBI:58201"/>
        <dbReference type="ChEBI" id="CHEBI:58830"/>
        <dbReference type="EC" id="2.5.1.78"/>
    </reaction>
</comment>
<accession>A0ABY4SZC3</accession>
<dbReference type="PANTHER" id="PTHR21058">
    <property type="entry name" value="6,7-DIMETHYL-8-RIBITYLLUMAZINE SYNTHASE DMRL SYNTHASE LUMAZINE SYNTHASE"/>
    <property type="match status" value="1"/>
</dbReference>
<dbReference type="Gene3D" id="3.40.50.960">
    <property type="entry name" value="Lumazine/riboflavin synthase"/>
    <property type="match status" value="1"/>
</dbReference>
<dbReference type="Pfam" id="PF00885">
    <property type="entry name" value="DMRL_synthase"/>
    <property type="match status" value="1"/>
</dbReference>
<keyword evidence="4 7" id="KW-0686">Riboflavin biosynthesis</keyword>
<dbReference type="EC" id="2.5.1.78" evidence="3 7"/>
<evidence type="ECO:0000256" key="3">
    <source>
        <dbReference type="ARBA" id="ARBA00012664"/>
    </source>
</evidence>
<sequence>MNIIESNTMIVNNAKIAIIVARVNRFINNNLLEGALDILKKIGHVKEEHIKIIWVPGAYELPLIAKLLATENKYDAIITLGTIIKGFTTHFKLLEKICNLRLSEISINHTLPIGCGLLTTDNIGQAIERAGIKSNNKGSESALAVLEMINIIQLLKK</sequence>
<evidence type="ECO:0000256" key="7">
    <source>
        <dbReference type="HAMAP-Rule" id="MF_00178"/>
    </source>
</evidence>
<dbReference type="SUPFAM" id="SSF52121">
    <property type="entry name" value="Lumazine synthase"/>
    <property type="match status" value="1"/>
</dbReference>
<comment type="subunit">
    <text evidence="7">Forms an icosahedral capsid composed of 60 subunits, arranged as a dodecamer of pentamers.</text>
</comment>
<dbReference type="EMBL" id="CP097762">
    <property type="protein sequence ID" value="URJ25302.1"/>
    <property type="molecule type" value="Genomic_DNA"/>
</dbReference>
<dbReference type="HAMAP" id="MF_00178">
    <property type="entry name" value="Lumazine_synth"/>
    <property type="match status" value="1"/>
</dbReference>
<comment type="similarity">
    <text evidence="2 7">Belongs to the DMRL synthase family.</text>
</comment>
<evidence type="ECO:0000256" key="5">
    <source>
        <dbReference type="ARBA" id="ARBA00022679"/>
    </source>
</evidence>
<evidence type="ECO:0000256" key="2">
    <source>
        <dbReference type="ARBA" id="ARBA00007424"/>
    </source>
</evidence>
<reference evidence="8" key="1">
    <citation type="submission" date="2022-05" db="EMBL/GenBank/DDBJ databases">
        <title>Impact of host demography and evolutionary history on endosymbiont molecular evolution: a test in carpenter ants (Genus Camponotus) and their Blochmannia endosymbionts.</title>
        <authorList>
            <person name="Manthey J.D."/>
            <person name="Giron J.C."/>
            <person name="Hruska J.P."/>
        </authorList>
    </citation>
    <scope>NUCLEOTIDE SEQUENCE</scope>
    <source>
        <strain evidence="8">C-006</strain>
    </source>
</reference>
<dbReference type="InterPro" id="IPR002180">
    <property type="entry name" value="LS/RS"/>
</dbReference>
<keyword evidence="5 7" id="KW-0808">Transferase</keyword>
<dbReference type="NCBIfam" id="NF000812">
    <property type="entry name" value="PRK00061.1-4"/>
    <property type="match status" value="1"/>
</dbReference>
<comment type="function">
    <text evidence="7">Catalyzes the formation of 6,7-dimethyl-8-ribityllumazine by condensation of 5-amino-6-(D-ribitylamino)uracil with 3,4-dihydroxy-2-butanone 4-phosphate. This is the penultimate step in the biosynthesis of riboflavin.</text>
</comment>